<name>A0A1C2G0T1_9GAMM</name>
<dbReference type="GO" id="GO:0051301">
    <property type="term" value="P:cell division"/>
    <property type="evidence" value="ECO:0007669"/>
    <property type="project" value="UniProtKB-KW"/>
</dbReference>
<comment type="catalytic activity">
    <reaction evidence="1 11 12">
        <text>[protein]-peptidylproline (omega=180) = [protein]-peptidylproline (omega=0)</text>
        <dbReference type="Rhea" id="RHEA:16237"/>
        <dbReference type="Rhea" id="RHEA-COMP:10747"/>
        <dbReference type="Rhea" id="RHEA-COMP:10748"/>
        <dbReference type="ChEBI" id="CHEBI:83833"/>
        <dbReference type="ChEBI" id="CHEBI:83834"/>
        <dbReference type="EC" id="5.2.1.8"/>
    </reaction>
</comment>
<dbReference type="InterPro" id="IPR001179">
    <property type="entry name" value="PPIase_FKBP_dom"/>
</dbReference>
<dbReference type="InterPro" id="IPR008881">
    <property type="entry name" value="Trigger_fac_ribosome-bd_bac"/>
</dbReference>
<evidence type="ECO:0000256" key="4">
    <source>
        <dbReference type="ARBA" id="ARBA00016902"/>
    </source>
</evidence>
<evidence type="ECO:0000256" key="7">
    <source>
        <dbReference type="ARBA" id="ARBA00023186"/>
    </source>
</evidence>
<dbReference type="Gene3D" id="3.10.50.40">
    <property type="match status" value="1"/>
</dbReference>
<evidence type="ECO:0000256" key="13">
    <source>
        <dbReference type="RuleBase" id="RU003914"/>
    </source>
</evidence>
<evidence type="ECO:0000256" key="12">
    <source>
        <dbReference type="PROSITE-ProRule" id="PRU00277"/>
    </source>
</evidence>
<dbReference type="PIRSF" id="PIRSF003095">
    <property type="entry name" value="Trigger_factor"/>
    <property type="match status" value="1"/>
</dbReference>
<dbReference type="GO" id="GO:0043335">
    <property type="term" value="P:protein unfolding"/>
    <property type="evidence" value="ECO:0007669"/>
    <property type="project" value="TreeGrafter"/>
</dbReference>
<comment type="similarity">
    <text evidence="2 11 13">Belongs to the FKBP-type PPIase family. Tig subfamily.</text>
</comment>
<dbReference type="SUPFAM" id="SSF102735">
    <property type="entry name" value="Trigger factor ribosome-binding domain"/>
    <property type="match status" value="1"/>
</dbReference>
<dbReference type="Pfam" id="PF05697">
    <property type="entry name" value="Trigger_N"/>
    <property type="match status" value="1"/>
</dbReference>
<dbReference type="AlphaFoldDB" id="A0A1C2G0T1"/>
<dbReference type="PROSITE" id="PS50059">
    <property type="entry name" value="FKBP_PPIASE"/>
    <property type="match status" value="1"/>
</dbReference>
<dbReference type="GO" id="GO:0015031">
    <property type="term" value="P:protein transport"/>
    <property type="evidence" value="ECO:0007669"/>
    <property type="project" value="UniProtKB-UniRule"/>
</dbReference>
<keyword evidence="5 11" id="KW-0132">Cell division</keyword>
<protein>
    <recommendedName>
        <fullName evidence="4 11">Trigger factor</fullName>
        <shortName evidence="11">TF</shortName>
        <ecNumber evidence="3 11">5.2.1.8</ecNumber>
    </recommendedName>
    <alternativeName>
        <fullName evidence="10 11">PPIase</fullName>
    </alternativeName>
</protein>
<keyword evidence="6 11" id="KW-0697">Rotamase</keyword>
<dbReference type="Pfam" id="PF05698">
    <property type="entry name" value="Trigger_C"/>
    <property type="match status" value="1"/>
</dbReference>
<dbReference type="Proteomes" id="UP000253250">
    <property type="component" value="Unassembled WGS sequence"/>
</dbReference>
<keyword evidence="8 11" id="KW-0413">Isomerase</keyword>
<evidence type="ECO:0000313" key="14">
    <source>
        <dbReference type="EMBL" id="RCN55851.1"/>
    </source>
</evidence>
<accession>A0A1C2G0T1</accession>
<dbReference type="InterPro" id="IPR008880">
    <property type="entry name" value="Trigger_fac_C"/>
</dbReference>
<comment type="caution">
    <text evidence="14">The sequence shown here is derived from an EMBL/GenBank/DDBJ whole genome shotgun (WGS) entry which is preliminary data.</text>
</comment>
<dbReference type="Gene3D" id="1.10.3120.10">
    <property type="entry name" value="Trigger factor, C-terminal domain"/>
    <property type="match status" value="1"/>
</dbReference>
<evidence type="ECO:0000256" key="5">
    <source>
        <dbReference type="ARBA" id="ARBA00022618"/>
    </source>
</evidence>
<evidence type="ECO:0000256" key="2">
    <source>
        <dbReference type="ARBA" id="ARBA00005464"/>
    </source>
</evidence>
<evidence type="ECO:0000313" key="15">
    <source>
        <dbReference type="Proteomes" id="UP000253250"/>
    </source>
</evidence>
<comment type="domain">
    <text evidence="11">Consists of 3 domains; the N-terminus binds the ribosome, the middle domain has PPIase activity, while the C-terminus has intrinsic chaperone activity on its own.</text>
</comment>
<dbReference type="Pfam" id="PF00254">
    <property type="entry name" value="FKBP_C"/>
    <property type="match status" value="1"/>
</dbReference>
<evidence type="ECO:0000256" key="8">
    <source>
        <dbReference type="ARBA" id="ARBA00023235"/>
    </source>
</evidence>
<dbReference type="InterPro" id="IPR046357">
    <property type="entry name" value="PPIase_dom_sf"/>
</dbReference>
<dbReference type="GO" id="GO:0051083">
    <property type="term" value="P:'de novo' cotranslational protein folding"/>
    <property type="evidence" value="ECO:0007669"/>
    <property type="project" value="TreeGrafter"/>
</dbReference>
<dbReference type="PANTHER" id="PTHR30560">
    <property type="entry name" value="TRIGGER FACTOR CHAPERONE AND PEPTIDYL-PROLYL CIS/TRANS ISOMERASE"/>
    <property type="match status" value="1"/>
</dbReference>
<dbReference type="GO" id="GO:0044183">
    <property type="term" value="F:protein folding chaperone"/>
    <property type="evidence" value="ECO:0007669"/>
    <property type="project" value="TreeGrafter"/>
</dbReference>
<dbReference type="GO" id="GO:0005737">
    <property type="term" value="C:cytoplasm"/>
    <property type="evidence" value="ECO:0007669"/>
    <property type="project" value="UniProtKB-SubCell"/>
</dbReference>
<dbReference type="FunFam" id="3.10.50.40:FF:000001">
    <property type="entry name" value="Trigger factor"/>
    <property type="match status" value="1"/>
</dbReference>
<sequence>MQVSIEATGGLGRRMTVAVPAEQFEREFTERLKRLSRTARLAGFRPGRAPLKIVEAQYGGKLLDEVAQDLMRDSFYEALNREGLKAAGGPMIEPKALMRGQDMQYVAVFEVYPQVPRLDLKGVVVERPGCEITDADVERTLEVMRKQRQTFRTVDRAATDGDRLTIDFVGTLDGEEFPGGRAEGHTLILGAGNLLPDFEDGLKGASAGAVIDIPVAFPAEYGVPTLAGKTAQFHVTVGEVGEPVLPALDEAFAASLGVTEGGVEGLRQEVRQNLAREADRRVRERVKGEVFRRLREVNPIDLPKVLVDNEAMRLRDVAHSQLARQGLRAEALPADSDAFRERAAERVALGIILSELIRVRDLKADPAKVRARVEEMAADYDDPARFIEWYYSDRERLAEAESLVLEDQAVEQLLAEAEVADRALRFEELT</sequence>
<dbReference type="InterPro" id="IPR037041">
    <property type="entry name" value="Trigger_fac_C_sf"/>
</dbReference>
<evidence type="ECO:0000256" key="6">
    <source>
        <dbReference type="ARBA" id="ARBA00023110"/>
    </source>
</evidence>
<dbReference type="PANTHER" id="PTHR30560:SF3">
    <property type="entry name" value="TRIGGER FACTOR-LIKE PROTEIN TIG, CHLOROPLASTIC"/>
    <property type="match status" value="1"/>
</dbReference>
<keyword evidence="11" id="KW-0963">Cytoplasm</keyword>
<reference evidence="14 15" key="1">
    <citation type="submission" date="2018-02" db="EMBL/GenBank/DDBJ databases">
        <title>Insights into the biology of acidophilic members of the Acidiferrobacteraceae family derived from comparative genomic analyses.</title>
        <authorList>
            <person name="Issotta F."/>
            <person name="Thyssen C."/>
            <person name="Mena C."/>
            <person name="Moya A."/>
            <person name="Bellenberg S."/>
            <person name="Sproer C."/>
            <person name="Covarrubias P.C."/>
            <person name="Sand W."/>
            <person name="Quatrini R."/>
            <person name="Vera M."/>
        </authorList>
    </citation>
    <scope>NUCLEOTIDE SEQUENCE [LARGE SCALE GENOMIC DNA]</scope>
    <source>
        <strain evidence="15">m-1</strain>
    </source>
</reference>
<evidence type="ECO:0000256" key="1">
    <source>
        <dbReference type="ARBA" id="ARBA00000971"/>
    </source>
</evidence>
<dbReference type="EC" id="5.2.1.8" evidence="3 11"/>
<dbReference type="SUPFAM" id="SSF54534">
    <property type="entry name" value="FKBP-like"/>
    <property type="match status" value="1"/>
</dbReference>
<dbReference type="InterPro" id="IPR005215">
    <property type="entry name" value="Trig_fac"/>
</dbReference>
<dbReference type="InterPro" id="IPR036611">
    <property type="entry name" value="Trigger_fac_ribosome-bd_sf"/>
</dbReference>
<dbReference type="GO" id="GO:0003755">
    <property type="term" value="F:peptidyl-prolyl cis-trans isomerase activity"/>
    <property type="evidence" value="ECO:0007669"/>
    <property type="project" value="UniProtKB-UniRule"/>
</dbReference>
<dbReference type="STRING" id="163359.A9R16_13385"/>
<evidence type="ECO:0000256" key="11">
    <source>
        <dbReference type="HAMAP-Rule" id="MF_00303"/>
    </source>
</evidence>
<keyword evidence="15" id="KW-1185">Reference proteome</keyword>
<dbReference type="SUPFAM" id="SSF109998">
    <property type="entry name" value="Triger factor/SurA peptide-binding domain-like"/>
    <property type="match status" value="1"/>
</dbReference>
<evidence type="ECO:0000256" key="3">
    <source>
        <dbReference type="ARBA" id="ARBA00013194"/>
    </source>
</evidence>
<dbReference type="GO" id="GO:0043022">
    <property type="term" value="F:ribosome binding"/>
    <property type="evidence" value="ECO:0007669"/>
    <property type="project" value="TreeGrafter"/>
</dbReference>
<dbReference type="NCBIfam" id="TIGR00115">
    <property type="entry name" value="tig"/>
    <property type="match status" value="1"/>
</dbReference>
<proteinExistence type="inferred from homology"/>
<keyword evidence="7 11" id="KW-0143">Chaperone</keyword>
<gene>
    <name evidence="11" type="primary">tig</name>
    <name evidence="14" type="ORF">C4900_08015</name>
</gene>
<evidence type="ECO:0000256" key="10">
    <source>
        <dbReference type="ARBA" id="ARBA00029986"/>
    </source>
</evidence>
<organism evidence="14 15">
    <name type="scientific">Acidiferrobacter thiooxydans</name>
    <dbReference type="NCBI Taxonomy" id="163359"/>
    <lineage>
        <taxon>Bacteria</taxon>
        <taxon>Pseudomonadati</taxon>
        <taxon>Pseudomonadota</taxon>
        <taxon>Gammaproteobacteria</taxon>
        <taxon>Acidiferrobacterales</taxon>
        <taxon>Acidiferrobacteraceae</taxon>
        <taxon>Acidiferrobacter</taxon>
    </lineage>
</organism>
<comment type="subcellular location">
    <subcellularLocation>
        <location evidence="11">Cytoplasm</location>
    </subcellularLocation>
    <text evidence="11">About half TF is bound to the ribosome near the polypeptide exit tunnel while the other half is free in the cytoplasm.</text>
</comment>
<dbReference type="OrthoDB" id="9767721at2"/>
<dbReference type="InterPro" id="IPR027304">
    <property type="entry name" value="Trigger_fact/SurA_dom_sf"/>
</dbReference>
<dbReference type="Gene3D" id="3.30.70.1050">
    <property type="entry name" value="Trigger factor ribosome-binding domain"/>
    <property type="match status" value="1"/>
</dbReference>
<comment type="function">
    <text evidence="11">Involved in protein export. Acts as a chaperone by maintaining the newly synthesized protein in an open conformation. Functions as a peptidyl-prolyl cis-trans isomerase.</text>
</comment>
<keyword evidence="9 11" id="KW-0131">Cell cycle</keyword>
<dbReference type="EMBL" id="PSYR01000002">
    <property type="protein sequence ID" value="RCN55851.1"/>
    <property type="molecule type" value="Genomic_DNA"/>
</dbReference>
<dbReference type="RefSeq" id="WP_065970936.1">
    <property type="nucleotide sequence ID" value="NZ_CP080624.1"/>
</dbReference>
<dbReference type="HAMAP" id="MF_00303">
    <property type="entry name" value="Trigger_factor_Tig"/>
    <property type="match status" value="1"/>
</dbReference>
<evidence type="ECO:0000256" key="9">
    <source>
        <dbReference type="ARBA" id="ARBA00023306"/>
    </source>
</evidence>